<feature type="signal peptide" evidence="1">
    <location>
        <begin position="1"/>
        <end position="33"/>
    </location>
</feature>
<evidence type="ECO:0000313" key="2">
    <source>
        <dbReference type="EMBL" id="MDA1359550.1"/>
    </source>
</evidence>
<evidence type="ECO:0000313" key="3">
    <source>
        <dbReference type="Proteomes" id="UP001146067"/>
    </source>
</evidence>
<dbReference type="InterPro" id="IPR006311">
    <property type="entry name" value="TAT_signal"/>
</dbReference>
<feature type="chain" id="PRO_5040740059" description="Secreted protein" evidence="1">
    <location>
        <begin position="34"/>
        <end position="147"/>
    </location>
</feature>
<dbReference type="PROSITE" id="PS51318">
    <property type="entry name" value="TAT"/>
    <property type="match status" value="1"/>
</dbReference>
<sequence length="147" mass="15537">MSIRSSKLLVRACTALAAALLAGFALAPSAAQAASSGVAFWKNPDSIYNGGRAESSSSGENLALLDFRADGWGTRAQLQVRTLDPAGYWYWKNTGPVCFDDTNTSNSAGGMTVCDSNVAEGATYRIHIWASSGGTYKWHDYSGDITA</sequence>
<keyword evidence="3" id="KW-1185">Reference proteome</keyword>
<gene>
    <name evidence="2" type="ORF">O1R50_07950</name>
</gene>
<dbReference type="RefSeq" id="WP_270109393.1">
    <property type="nucleotide sequence ID" value="NZ_JAPZVP010000005.1"/>
</dbReference>
<accession>A0A9X3PA82</accession>
<name>A0A9X3PA82_9ACTN</name>
<organism evidence="2 3">
    <name type="scientific">Glycomyces luteolus</name>
    <dbReference type="NCBI Taxonomy" id="2670330"/>
    <lineage>
        <taxon>Bacteria</taxon>
        <taxon>Bacillati</taxon>
        <taxon>Actinomycetota</taxon>
        <taxon>Actinomycetes</taxon>
        <taxon>Glycomycetales</taxon>
        <taxon>Glycomycetaceae</taxon>
        <taxon>Glycomyces</taxon>
    </lineage>
</organism>
<reference evidence="2" key="1">
    <citation type="submission" date="2022-12" db="EMBL/GenBank/DDBJ databases">
        <title>Gycomyces niveus sp.nov.,a novel actinomycete isolated from soil in Shouguan.</title>
        <authorList>
            <person name="Yang X."/>
        </authorList>
    </citation>
    <scope>NUCLEOTIDE SEQUENCE</scope>
    <source>
        <strain evidence="2">NEAU-A15</strain>
    </source>
</reference>
<proteinExistence type="predicted"/>
<dbReference type="EMBL" id="JAPZVP010000005">
    <property type="protein sequence ID" value="MDA1359550.1"/>
    <property type="molecule type" value="Genomic_DNA"/>
</dbReference>
<dbReference type="Proteomes" id="UP001146067">
    <property type="component" value="Unassembled WGS sequence"/>
</dbReference>
<dbReference type="AlphaFoldDB" id="A0A9X3PA82"/>
<keyword evidence="1" id="KW-0732">Signal</keyword>
<evidence type="ECO:0000256" key="1">
    <source>
        <dbReference type="SAM" id="SignalP"/>
    </source>
</evidence>
<evidence type="ECO:0008006" key="4">
    <source>
        <dbReference type="Google" id="ProtNLM"/>
    </source>
</evidence>
<comment type="caution">
    <text evidence="2">The sequence shown here is derived from an EMBL/GenBank/DDBJ whole genome shotgun (WGS) entry which is preliminary data.</text>
</comment>
<protein>
    <recommendedName>
        <fullName evidence="4">Secreted protein</fullName>
    </recommendedName>
</protein>